<keyword evidence="8" id="KW-0472">Membrane</keyword>
<keyword evidence="12" id="KW-1185">Reference proteome</keyword>
<dbReference type="InterPro" id="IPR045584">
    <property type="entry name" value="Pilin-like"/>
</dbReference>
<comment type="similarity">
    <text evidence="2 9">Belongs to the GSP I family.</text>
</comment>
<dbReference type="InterPro" id="IPR012902">
    <property type="entry name" value="N_methyl_site"/>
</dbReference>
<reference evidence="12" key="1">
    <citation type="journal article" date="2019" name="Int. J. Syst. Evol. Microbiol.">
        <title>The Global Catalogue of Microorganisms (GCM) 10K type strain sequencing project: providing services to taxonomists for standard genome sequencing and annotation.</title>
        <authorList>
            <consortium name="The Broad Institute Genomics Platform"/>
            <consortium name="The Broad Institute Genome Sequencing Center for Infectious Disease"/>
            <person name="Wu L."/>
            <person name="Ma J."/>
        </authorList>
    </citation>
    <scope>NUCLEOTIDE SEQUENCE [LARGE SCALE GENOMIC DNA]</scope>
    <source>
        <strain evidence="12">JCM 18720</strain>
    </source>
</reference>
<dbReference type="NCBIfam" id="TIGR01707">
    <property type="entry name" value="gspI"/>
    <property type="match status" value="1"/>
</dbReference>
<dbReference type="Proteomes" id="UP001501600">
    <property type="component" value="Unassembled WGS sequence"/>
</dbReference>
<dbReference type="PRINTS" id="PR00885">
    <property type="entry name" value="BCTERIALGSPH"/>
</dbReference>
<evidence type="ECO:0000256" key="7">
    <source>
        <dbReference type="ARBA" id="ARBA00022989"/>
    </source>
</evidence>
<dbReference type="InterPro" id="IPR003413">
    <property type="entry name" value="T2SS_GspI_C"/>
</dbReference>
<keyword evidence="6" id="KW-0812">Transmembrane</keyword>
<dbReference type="InterPro" id="IPR010052">
    <property type="entry name" value="T2SS_protein-GspI"/>
</dbReference>
<dbReference type="RefSeq" id="WP_345317252.1">
    <property type="nucleotide sequence ID" value="NZ_BAABLF010000014.1"/>
</dbReference>
<comment type="subcellular location">
    <subcellularLocation>
        <location evidence="1 9">Cell inner membrane</location>
        <topology evidence="1 9">Single-pass membrane protein</topology>
    </subcellularLocation>
</comment>
<dbReference type="Pfam" id="PF07963">
    <property type="entry name" value="N_methyl"/>
    <property type="match status" value="1"/>
</dbReference>
<dbReference type="NCBIfam" id="TIGR02532">
    <property type="entry name" value="IV_pilin_GFxxxE"/>
    <property type="match status" value="1"/>
</dbReference>
<evidence type="ECO:0000256" key="5">
    <source>
        <dbReference type="ARBA" id="ARBA00022519"/>
    </source>
</evidence>
<dbReference type="PANTHER" id="PTHR38779">
    <property type="entry name" value="TYPE II SECRETION SYSTEM PROTEIN I-RELATED"/>
    <property type="match status" value="1"/>
</dbReference>
<name>A0ABP9SAX2_9GAMM</name>
<dbReference type="PROSITE" id="PS00409">
    <property type="entry name" value="PROKAR_NTER_METHYL"/>
    <property type="match status" value="1"/>
</dbReference>
<comment type="caution">
    <text evidence="11">The sequence shown here is derived from an EMBL/GenBank/DDBJ whole genome shotgun (WGS) entry which is preliminary data.</text>
</comment>
<evidence type="ECO:0000256" key="3">
    <source>
        <dbReference type="ARBA" id="ARBA00022475"/>
    </source>
</evidence>
<keyword evidence="3" id="KW-1003">Cell membrane</keyword>
<feature type="domain" description="Type II secretion system protein GspI C-terminal" evidence="10">
    <location>
        <begin position="40"/>
        <end position="119"/>
    </location>
</feature>
<comment type="PTM">
    <text evidence="9">Cleaved by prepilin peptidase.</text>
</comment>
<evidence type="ECO:0000313" key="11">
    <source>
        <dbReference type="EMBL" id="GAA5193011.1"/>
    </source>
</evidence>
<dbReference type="PANTHER" id="PTHR38779:SF2">
    <property type="entry name" value="TYPE II SECRETION SYSTEM PROTEIN I-RELATED"/>
    <property type="match status" value="1"/>
</dbReference>
<keyword evidence="5 9" id="KW-0997">Cell inner membrane</keyword>
<evidence type="ECO:0000313" key="12">
    <source>
        <dbReference type="Proteomes" id="UP001501600"/>
    </source>
</evidence>
<dbReference type="SUPFAM" id="SSF54523">
    <property type="entry name" value="Pili subunits"/>
    <property type="match status" value="1"/>
</dbReference>
<keyword evidence="7" id="KW-1133">Transmembrane helix</keyword>
<proteinExistence type="inferred from homology"/>
<comment type="function">
    <text evidence="9">Component of the type II secretion system required for the energy-dependent secretion of extracellular factors such as proteases and toxins from the periplasm.</text>
</comment>
<protein>
    <recommendedName>
        <fullName evidence="9">Type II secretion system protein I</fullName>
        <shortName evidence="9">T2SS minor pseudopilin I</shortName>
    </recommendedName>
</protein>
<evidence type="ECO:0000256" key="6">
    <source>
        <dbReference type="ARBA" id="ARBA00022692"/>
    </source>
</evidence>
<gene>
    <name evidence="11" type="primary">gspI</name>
    <name evidence="11" type="ORF">GCM10025772_23480</name>
</gene>
<dbReference type="Pfam" id="PF02501">
    <property type="entry name" value="T2SSI"/>
    <property type="match status" value="1"/>
</dbReference>
<accession>A0ABP9SAX2</accession>
<evidence type="ECO:0000256" key="4">
    <source>
        <dbReference type="ARBA" id="ARBA00022481"/>
    </source>
</evidence>
<evidence type="ECO:0000259" key="10">
    <source>
        <dbReference type="Pfam" id="PF02501"/>
    </source>
</evidence>
<evidence type="ECO:0000256" key="2">
    <source>
        <dbReference type="ARBA" id="ARBA00008358"/>
    </source>
</evidence>
<keyword evidence="4 9" id="KW-0488">Methylation</keyword>
<organism evidence="11 12">
    <name type="scientific">Ferrimonas gelatinilytica</name>
    <dbReference type="NCBI Taxonomy" id="1255257"/>
    <lineage>
        <taxon>Bacteria</taxon>
        <taxon>Pseudomonadati</taxon>
        <taxon>Pseudomonadota</taxon>
        <taxon>Gammaproteobacteria</taxon>
        <taxon>Alteromonadales</taxon>
        <taxon>Ferrimonadaceae</taxon>
        <taxon>Ferrimonas</taxon>
    </lineage>
</organism>
<dbReference type="Gene3D" id="3.30.1300.30">
    <property type="entry name" value="GSPII I/J protein-like"/>
    <property type="match status" value="1"/>
</dbReference>
<dbReference type="EMBL" id="BAABLF010000014">
    <property type="protein sequence ID" value="GAA5193011.1"/>
    <property type="molecule type" value="Genomic_DNA"/>
</dbReference>
<evidence type="ECO:0000256" key="8">
    <source>
        <dbReference type="ARBA" id="ARBA00023136"/>
    </source>
</evidence>
<sequence length="122" mass="13730">MNRARGFTLIEVMMALALFATAAIAVINTASQQLRSVPLLQERTLANYVVHNRMVDILLENAFPELGSKTGEAELADRTWHWRQRVVKASDEKLRMIEVVVSLDPNFDNQMAVGQTYVSDPN</sequence>
<comment type="subunit">
    <text evidence="9">Type II secretion is composed of four main components: the outer membrane complex, the inner membrane complex, the cytoplasmic secretion ATPase and the periplasm-spanning pseudopilus.</text>
</comment>
<dbReference type="InterPro" id="IPR002416">
    <property type="entry name" value="T2SS_protein-GspH"/>
</dbReference>
<evidence type="ECO:0000256" key="1">
    <source>
        <dbReference type="ARBA" id="ARBA00004377"/>
    </source>
</evidence>
<evidence type="ECO:0000256" key="9">
    <source>
        <dbReference type="RuleBase" id="RU368030"/>
    </source>
</evidence>